<sequence length="418" mass="42545">MNVPRPPTDHTRVGPALVVSNAGTNATVTVELPARAPPGTPNETLSVWRYDGNWSELPTTRPDGRLAVTLSPDDAVTVVALGATEPRLVTARSADALSSTVGNETTLNVTVRNTGTEAFPLANVTVRGPNASQFSVVDGGLGSSTPEQTATATPQPTPTSTATASKRASGSAASKETSQPSGATRPTRIAPGASRRATVAFAPESPGIAHATLVFDRANHTDAVTVDLVGTAATPGTSVHVVDGTDTDTDDACEVDDGDDVVIDEYGRRVLRVSDNLSCVLDPRERDSDESREEPSKPPTTAAPPAVGVPTVTTPANETTTPTPTAVTPTRTTSTPASTTTPPERSPAGESGTPASTPSTPGASPRPLTDARPPTVTADGSKSPATTPVTTPGFGALSAVAAVAALTLAARRARRRLP</sequence>
<feature type="compositionally biased region" description="Low complexity" evidence="1">
    <location>
        <begin position="143"/>
        <end position="174"/>
    </location>
</feature>
<evidence type="ECO:0000256" key="2">
    <source>
        <dbReference type="SAM" id="Phobius"/>
    </source>
</evidence>
<name>A0A2I8VN46_9EURY</name>
<dbReference type="GeneID" id="35594094"/>
<keyword evidence="4" id="KW-1185">Reference proteome</keyword>
<keyword evidence="2" id="KW-0812">Transmembrane</keyword>
<feature type="region of interest" description="Disordered" evidence="1">
    <location>
        <begin position="280"/>
        <end position="393"/>
    </location>
</feature>
<dbReference type="AlphaFoldDB" id="A0A2I8VN46"/>
<feature type="compositionally biased region" description="Low complexity" evidence="1">
    <location>
        <begin position="351"/>
        <end position="365"/>
    </location>
</feature>
<evidence type="ECO:0000313" key="4">
    <source>
        <dbReference type="Proteomes" id="UP000236584"/>
    </source>
</evidence>
<dbReference type="RefSeq" id="WP_103427049.1">
    <property type="nucleotide sequence ID" value="NZ_CP026309.1"/>
</dbReference>
<dbReference type="Proteomes" id="UP000236584">
    <property type="component" value="Chromosome"/>
</dbReference>
<feature type="compositionally biased region" description="Low complexity" evidence="1">
    <location>
        <begin position="303"/>
        <end position="343"/>
    </location>
</feature>
<feature type="compositionally biased region" description="Polar residues" evidence="1">
    <location>
        <begin position="175"/>
        <end position="184"/>
    </location>
</feature>
<dbReference type="KEGG" id="srub:C2R22_18340"/>
<feature type="region of interest" description="Disordered" evidence="1">
    <location>
        <begin position="136"/>
        <end position="194"/>
    </location>
</feature>
<feature type="compositionally biased region" description="Basic and acidic residues" evidence="1">
    <location>
        <begin position="282"/>
        <end position="296"/>
    </location>
</feature>
<evidence type="ECO:0000256" key="1">
    <source>
        <dbReference type="SAM" id="MobiDB-lite"/>
    </source>
</evidence>
<proteinExistence type="predicted"/>
<dbReference type="EMBL" id="CP026309">
    <property type="protein sequence ID" value="AUV83360.1"/>
    <property type="molecule type" value="Genomic_DNA"/>
</dbReference>
<keyword evidence="2" id="KW-0472">Membrane</keyword>
<accession>A0A2I8VN46</accession>
<feature type="transmembrane region" description="Helical" evidence="2">
    <location>
        <begin position="392"/>
        <end position="410"/>
    </location>
</feature>
<protein>
    <submittedName>
        <fullName evidence="3">Uncharacterized protein</fullName>
    </submittedName>
</protein>
<keyword evidence="2" id="KW-1133">Transmembrane helix</keyword>
<dbReference type="InterPro" id="IPR013783">
    <property type="entry name" value="Ig-like_fold"/>
</dbReference>
<organism evidence="3 4">
    <name type="scientific">Salinigranum rubrum</name>
    <dbReference type="NCBI Taxonomy" id="755307"/>
    <lineage>
        <taxon>Archaea</taxon>
        <taxon>Methanobacteriati</taxon>
        <taxon>Methanobacteriota</taxon>
        <taxon>Stenosarchaea group</taxon>
        <taxon>Halobacteria</taxon>
        <taxon>Halobacteriales</taxon>
        <taxon>Haloferacaceae</taxon>
        <taxon>Salinigranum</taxon>
    </lineage>
</organism>
<gene>
    <name evidence="3" type="ORF">C2R22_18340</name>
</gene>
<feature type="compositionally biased region" description="Polar residues" evidence="1">
    <location>
        <begin position="378"/>
        <end position="390"/>
    </location>
</feature>
<dbReference type="Gene3D" id="2.60.40.10">
    <property type="entry name" value="Immunoglobulins"/>
    <property type="match status" value="1"/>
</dbReference>
<evidence type="ECO:0000313" key="3">
    <source>
        <dbReference type="EMBL" id="AUV83360.1"/>
    </source>
</evidence>
<reference evidence="3 4" key="1">
    <citation type="submission" date="2018-01" db="EMBL/GenBank/DDBJ databases">
        <title>Complete genome sequence of Salinigranum rubrum GX10T, an extremely halophilic archaeon isolated from a marine solar saltern.</title>
        <authorList>
            <person name="Han S."/>
        </authorList>
    </citation>
    <scope>NUCLEOTIDE SEQUENCE [LARGE SCALE GENOMIC DNA]</scope>
    <source>
        <strain evidence="3 4">GX10</strain>
    </source>
</reference>